<reference evidence="9" key="2">
    <citation type="journal article" date="2018" name="Nat. Commun.">
        <title>Extreme sensitivity to ultraviolet light in the fungal pathogen causing white-nose syndrome of bats.</title>
        <authorList>
            <person name="Palmer J.M."/>
            <person name="Drees K.P."/>
            <person name="Foster J.T."/>
            <person name="Lindner D.L."/>
        </authorList>
    </citation>
    <scope>NUCLEOTIDE SEQUENCE [LARGE SCALE GENOMIC DNA]</scope>
    <source>
        <strain evidence="9">UAMH 10579</strain>
    </source>
</reference>
<proteinExistence type="predicted"/>
<keyword evidence="6" id="KW-0408">Iron</keyword>
<dbReference type="Proteomes" id="UP000091956">
    <property type="component" value="Unassembled WGS sequence"/>
</dbReference>
<dbReference type="InterPro" id="IPR058240">
    <property type="entry name" value="rSAM_sf"/>
</dbReference>
<dbReference type="AlphaFoldDB" id="A0A1B8GGX2"/>
<accession>A0A1B8GGX2</accession>
<keyword evidence="5" id="KW-0663">Pyridoxal phosphate</keyword>
<name>A0A1B8GGX2_9PEZI</name>
<evidence type="ECO:0000256" key="3">
    <source>
        <dbReference type="ARBA" id="ARBA00022691"/>
    </source>
</evidence>
<gene>
    <name evidence="8" type="ORF">VE01_07318</name>
</gene>
<dbReference type="GO" id="GO:0046872">
    <property type="term" value="F:metal ion binding"/>
    <property type="evidence" value="ECO:0007669"/>
    <property type="project" value="UniProtKB-KW"/>
</dbReference>
<keyword evidence="9" id="KW-1185">Reference proteome</keyword>
<evidence type="ECO:0000256" key="2">
    <source>
        <dbReference type="ARBA" id="ARBA00022485"/>
    </source>
</evidence>
<reference evidence="8 9" key="1">
    <citation type="submission" date="2016-03" db="EMBL/GenBank/DDBJ databases">
        <title>Comparative genomics of Pseudogymnoascus destructans, the fungus causing white-nose syndrome of bats.</title>
        <authorList>
            <person name="Palmer J.M."/>
            <person name="Drees K.P."/>
            <person name="Foster J.T."/>
            <person name="Lindner D.L."/>
        </authorList>
    </citation>
    <scope>NUCLEOTIDE SEQUENCE [LARGE SCALE GENOMIC DNA]</scope>
    <source>
        <strain evidence="8 9">UAMH 10579</strain>
    </source>
</reference>
<evidence type="ECO:0000313" key="8">
    <source>
        <dbReference type="EMBL" id="OBT95074.1"/>
    </source>
</evidence>
<sequence>MLRLPGRLGARRAGSSPHYLVRAASVVTNNSRDMLAAGSRRLISSSPRHVQQAAAASVRVEKHHESNFQLPQKEVVPGGVPYWQKVGIWTDVPEDKFLNYQWQIKNTVQGESKLLQFLEGVLPERLPSPRDPNSPLSQIKTRNDFLNEVKEAIRIAPMAIRITPHTLSVADWSNPFEDPIRRQFVPLRASLLPDHPKLTLDSLGEEHDSPVKGLVHRYPDKALFLATSVCNVYCRFCTRSYAIGADTETVTKNSLKPTRRRWDEMFDYIASTPALSDIVISGGDAYYLTPDQLYDIGIRLLDIPHIRRFRFATKGLAVCPSRILDPTDSWTSALIAVSNAGRKMGKMVAVHTHFNHPSEVTWVSRAASQKLFAAGVVVRNQSVLLRGVNDDLGTMKALIRGLADMAITPYYVYQGDMVAGVEDLRTPLRTILELESQIRGSIAGFMTPQFVVDLPGGGGKRLAASYQSYDSKTGVSRFIAPAVKGGETVYEYHDPEWSLPKAEGAGKGGNGNMTG</sequence>
<comment type="cofactor">
    <cofactor evidence="1">
        <name>pyridoxal 5'-phosphate</name>
        <dbReference type="ChEBI" id="CHEBI:597326"/>
    </cofactor>
</comment>
<dbReference type="SUPFAM" id="SSF102114">
    <property type="entry name" value="Radical SAM enzymes"/>
    <property type="match status" value="1"/>
</dbReference>
<evidence type="ECO:0000256" key="6">
    <source>
        <dbReference type="ARBA" id="ARBA00023004"/>
    </source>
</evidence>
<dbReference type="EMBL" id="KV460238">
    <property type="protein sequence ID" value="OBT95074.1"/>
    <property type="molecule type" value="Genomic_DNA"/>
</dbReference>
<keyword evidence="3" id="KW-0949">S-adenosyl-L-methionine</keyword>
<dbReference type="GeneID" id="28840704"/>
<dbReference type="RefSeq" id="XP_018128807.1">
    <property type="nucleotide sequence ID" value="XM_018276753.2"/>
</dbReference>
<dbReference type="PANTHER" id="PTHR30538">
    <property type="entry name" value="LYSINE 2,3-AMINOMUTASE-RELATED"/>
    <property type="match status" value="1"/>
</dbReference>
<evidence type="ECO:0000256" key="7">
    <source>
        <dbReference type="ARBA" id="ARBA00023014"/>
    </source>
</evidence>
<dbReference type="NCBIfam" id="TIGR00238">
    <property type="entry name" value="KamA family radical SAM protein"/>
    <property type="match status" value="1"/>
</dbReference>
<evidence type="ECO:0000256" key="1">
    <source>
        <dbReference type="ARBA" id="ARBA00001933"/>
    </source>
</evidence>
<evidence type="ECO:0000256" key="4">
    <source>
        <dbReference type="ARBA" id="ARBA00022723"/>
    </source>
</evidence>
<dbReference type="GO" id="GO:0003824">
    <property type="term" value="F:catalytic activity"/>
    <property type="evidence" value="ECO:0007669"/>
    <property type="project" value="InterPro"/>
</dbReference>
<protein>
    <recommendedName>
        <fullName evidence="10">L-lysine 2,3-aminomutase</fullName>
    </recommendedName>
</protein>
<evidence type="ECO:0000313" key="9">
    <source>
        <dbReference type="Proteomes" id="UP000091956"/>
    </source>
</evidence>
<dbReference type="InterPro" id="IPR007197">
    <property type="entry name" value="rSAM"/>
</dbReference>
<organism evidence="8 9">
    <name type="scientific">Pseudogymnoascus verrucosus</name>
    <dbReference type="NCBI Taxonomy" id="342668"/>
    <lineage>
        <taxon>Eukaryota</taxon>
        <taxon>Fungi</taxon>
        <taxon>Dikarya</taxon>
        <taxon>Ascomycota</taxon>
        <taxon>Pezizomycotina</taxon>
        <taxon>Leotiomycetes</taxon>
        <taxon>Thelebolales</taxon>
        <taxon>Thelebolaceae</taxon>
        <taxon>Pseudogymnoascus</taxon>
    </lineage>
</organism>
<dbReference type="STRING" id="342668.A0A1B8GGX2"/>
<dbReference type="Gene3D" id="3.20.20.70">
    <property type="entry name" value="Aldolase class I"/>
    <property type="match status" value="1"/>
</dbReference>
<dbReference type="PANTHER" id="PTHR30538:SF0">
    <property type="entry name" value="L-LYSINE 2,3-AMINOMUTASE AQ_1632-RELATED"/>
    <property type="match status" value="1"/>
</dbReference>
<keyword evidence="2" id="KW-0004">4Fe-4S</keyword>
<dbReference type="InterPro" id="IPR003739">
    <property type="entry name" value="Lys_aminomutase/Glu_NH3_mut"/>
</dbReference>
<evidence type="ECO:0008006" key="10">
    <source>
        <dbReference type="Google" id="ProtNLM"/>
    </source>
</evidence>
<dbReference type="SFLD" id="SFLDG01070">
    <property type="entry name" value="PLP-dependent"/>
    <property type="match status" value="1"/>
</dbReference>
<dbReference type="SFLD" id="SFLDS00029">
    <property type="entry name" value="Radical_SAM"/>
    <property type="match status" value="1"/>
</dbReference>
<evidence type="ECO:0000256" key="5">
    <source>
        <dbReference type="ARBA" id="ARBA00022898"/>
    </source>
</evidence>
<keyword evidence="4" id="KW-0479">Metal-binding</keyword>
<dbReference type="GO" id="GO:0051539">
    <property type="term" value="F:4 iron, 4 sulfur cluster binding"/>
    <property type="evidence" value="ECO:0007669"/>
    <property type="project" value="UniProtKB-KW"/>
</dbReference>
<keyword evidence="7" id="KW-0411">Iron-sulfur</keyword>
<dbReference type="InterPro" id="IPR013785">
    <property type="entry name" value="Aldolase_TIM"/>
</dbReference>
<dbReference type="OrthoDB" id="5396721at2759"/>